<feature type="transmembrane region" description="Helical" evidence="5">
    <location>
        <begin position="371"/>
        <end position="395"/>
    </location>
</feature>
<dbReference type="InterPro" id="IPR015943">
    <property type="entry name" value="WD40/YVTN_repeat-like_dom_sf"/>
</dbReference>
<dbReference type="GeneID" id="18815647"/>
<evidence type="ECO:0008006" key="7">
    <source>
        <dbReference type="Google" id="ProtNLM"/>
    </source>
</evidence>
<keyword evidence="5" id="KW-1133">Transmembrane helix</keyword>
<dbReference type="PANTHER" id="PTHR22838">
    <property type="entry name" value="WD REPEAT PROTEIN 26-RELATED"/>
    <property type="match status" value="1"/>
</dbReference>
<feature type="transmembrane region" description="Helical" evidence="5">
    <location>
        <begin position="298"/>
        <end position="320"/>
    </location>
</feature>
<dbReference type="EMBL" id="GL945440">
    <property type="protein sequence ID" value="EGO20716.1"/>
    <property type="molecule type" value="Genomic_DNA"/>
</dbReference>
<proteinExistence type="predicted"/>
<protein>
    <recommendedName>
        <fullName evidence="7">Anaphase-promoting complex subunit 4 WD40 domain-containing protein</fullName>
    </recommendedName>
</protein>
<dbReference type="PROSITE" id="PS50082">
    <property type="entry name" value="WD_REPEATS_2"/>
    <property type="match status" value="1"/>
</dbReference>
<dbReference type="SMART" id="SM00320">
    <property type="entry name" value="WD40"/>
    <property type="match status" value="4"/>
</dbReference>
<keyword evidence="1 3" id="KW-0853">WD repeat</keyword>
<feature type="compositionally biased region" description="Polar residues" evidence="4">
    <location>
        <begin position="928"/>
        <end position="946"/>
    </location>
</feature>
<dbReference type="InterPro" id="IPR051350">
    <property type="entry name" value="WD_repeat-ST_regulator"/>
</dbReference>
<evidence type="ECO:0000256" key="1">
    <source>
        <dbReference type="ARBA" id="ARBA00022574"/>
    </source>
</evidence>
<feature type="transmembrane region" description="Helical" evidence="5">
    <location>
        <begin position="266"/>
        <end position="286"/>
    </location>
</feature>
<evidence type="ECO:0000256" key="4">
    <source>
        <dbReference type="SAM" id="MobiDB-lite"/>
    </source>
</evidence>
<dbReference type="RefSeq" id="XP_007322682.1">
    <property type="nucleotide sequence ID" value="XM_007322620.1"/>
</dbReference>
<dbReference type="Proteomes" id="UP000008064">
    <property type="component" value="Unassembled WGS sequence"/>
</dbReference>
<dbReference type="InterPro" id="IPR001680">
    <property type="entry name" value="WD40_rpt"/>
</dbReference>
<dbReference type="SUPFAM" id="SSF50978">
    <property type="entry name" value="WD40 repeat-like"/>
    <property type="match status" value="1"/>
</dbReference>
<dbReference type="OrthoDB" id="972532at2759"/>
<dbReference type="InterPro" id="IPR036322">
    <property type="entry name" value="WD40_repeat_dom_sf"/>
</dbReference>
<dbReference type="AlphaFoldDB" id="F8P8G0"/>
<feature type="transmembrane region" description="Helical" evidence="5">
    <location>
        <begin position="332"/>
        <end position="365"/>
    </location>
</feature>
<feature type="repeat" description="WD" evidence="3">
    <location>
        <begin position="586"/>
        <end position="619"/>
    </location>
</feature>
<feature type="region of interest" description="Disordered" evidence="4">
    <location>
        <begin position="924"/>
        <end position="966"/>
    </location>
</feature>
<evidence type="ECO:0000256" key="5">
    <source>
        <dbReference type="SAM" id="Phobius"/>
    </source>
</evidence>
<sequence>MSPSFLLPTARPRHYQRAISEVINRIEKCRLETRHISFAGDSKGVSTVDECLEVAGAEAFDQFEKRVQNLDKGLRNLANAAGQLGSSVGILSSAFRLREQLARILFLFRENAAYLFPRRVQRRARETHVNPNLMNRRKTPYSPPLAAKLVIEEKIDPEIFPKYFEDFAIETETFTKCLNDFSEFVDEDVNASIRSFQGDLNYWASCLKEYETQFRFPAVRRYIHDLTPEIGDHMDSVAASLSLFIEIGIPIITFTQHHATENLLNLSTVATFFSAVTAMTLQFSYGSTDSILAESVNAFWFSSLVFSIAAAVNGLLGLTWKQAMYRSPGHRVPWWVLIWIERLPLVFLVVSVACFSTGLLLFAYSSNQGRVTSLITTFFIAMTSLGLATVSAWFVSERWTFRRHGGRIWLKDIIIGEADRVLRLGALMKAKDALLRSCIRVTAARSYLRQLSLRVADFLFYGNGASDDNIELQYTRPTSLLTRNQSSSTTTTEQQLFHGCDTIEESEAPSGPVQAKQRLINAVHAVIMLQSSSSAKLRMRRNRPIPSLPDTQPGSLTPNPSKDPLAFRFPKVTTSRLKTVEVAHELSAHQALVRHSQFSPDGRYLATSSWDKTAVIFRVGDPFTSHQILMHDKGLIGQVAWSPEGDLLMTKLKRGIKIWNMDGQCQKTIGRPRTVQSITWLPKGDAIISAEVNEKVKKDTDGRVNDTHVEGSIIVKLDRRGVELAHYAFDRINFNSVAVTPDSCRIIGAGPLLTSPTGIQPRQSKAEKQIIGTQCENRTPVFNDVRDITISRKGTVALLSYGHKLPPELWKLELVRGRDNKVLQILRPSLQHTYMPVRNVINFVGPSSFGGLDDQLVFCAGKAGDIHIWDRDTAALLHHIQPRGPVGDLTCIAWNTSIDMPIMFATGSHDGAVRVWTSTDEDMESSYAGMSTGSPVSRRQSRTKPTSPLAVAQPRDRMSQVEITVS</sequence>
<evidence type="ECO:0000256" key="3">
    <source>
        <dbReference type="PROSITE-ProRule" id="PRU00221"/>
    </source>
</evidence>
<organism>
    <name type="scientific">Serpula lacrymans var. lacrymans (strain S7.9)</name>
    <name type="common">Dry rot fungus</name>
    <dbReference type="NCBI Taxonomy" id="578457"/>
    <lineage>
        <taxon>Eukaryota</taxon>
        <taxon>Fungi</taxon>
        <taxon>Dikarya</taxon>
        <taxon>Basidiomycota</taxon>
        <taxon>Agaricomycotina</taxon>
        <taxon>Agaricomycetes</taxon>
        <taxon>Agaricomycetidae</taxon>
        <taxon>Boletales</taxon>
        <taxon>Coniophorineae</taxon>
        <taxon>Serpulaceae</taxon>
        <taxon>Serpula</taxon>
    </lineage>
</organism>
<dbReference type="KEGG" id="sla:SERLADRAFT_442053"/>
<name>F8P8G0_SERL9</name>
<reference evidence="6" key="1">
    <citation type="submission" date="2011-04" db="EMBL/GenBank/DDBJ databases">
        <title>Evolution of plant cell wall degrading machinery underlies the functional diversity of forest fungi.</title>
        <authorList>
            <consortium name="US DOE Joint Genome Institute (JGI-PGF)"/>
            <person name="Eastwood D.C."/>
            <person name="Floudas D."/>
            <person name="Binder M."/>
            <person name="Majcherczyk A."/>
            <person name="Schneider P."/>
            <person name="Aerts A."/>
            <person name="Asiegbu F.O."/>
            <person name="Baker S.E."/>
            <person name="Barry K."/>
            <person name="Bendiksby M."/>
            <person name="Blumentritt M."/>
            <person name="Coutinho P.M."/>
            <person name="Cullen D."/>
            <person name="Cullen D."/>
            <person name="Gathman A."/>
            <person name="Goodell B."/>
            <person name="Henrissat B."/>
            <person name="Ihrmark K."/>
            <person name="Kauserud H."/>
            <person name="Kohler A."/>
            <person name="LaButti K."/>
            <person name="Lapidus A."/>
            <person name="Lavin J.L."/>
            <person name="Lee Y.-H."/>
            <person name="Lindquist E."/>
            <person name="Lilly W."/>
            <person name="Lucas S."/>
            <person name="Morin E."/>
            <person name="Murat C."/>
            <person name="Oguiza J.A."/>
            <person name="Park J."/>
            <person name="Pisabarro A.G."/>
            <person name="Riley R."/>
            <person name="Rosling A."/>
            <person name="Salamov A."/>
            <person name="Schmidt O."/>
            <person name="Schmutz J."/>
            <person name="Skrede I."/>
            <person name="Stenlid J."/>
            <person name="Wiebenga A."/>
            <person name="Xie X."/>
            <person name="Kues U."/>
            <person name="Hibbett D.S."/>
            <person name="Hoffmeister D."/>
            <person name="Hogberg N."/>
            <person name="Martin F."/>
            <person name="Grigoriev I.V."/>
            <person name="Watkinson S.C."/>
        </authorList>
    </citation>
    <scope>NUCLEOTIDE SEQUENCE</scope>
    <source>
        <strain evidence="6">S7.9</strain>
    </source>
</reference>
<dbReference type="HOGENOM" id="CLU_008849_0_0_1"/>
<feature type="region of interest" description="Disordered" evidence="4">
    <location>
        <begin position="543"/>
        <end position="565"/>
    </location>
</feature>
<dbReference type="Pfam" id="PF00400">
    <property type="entry name" value="WD40"/>
    <property type="match status" value="2"/>
</dbReference>
<keyword evidence="2" id="KW-0677">Repeat</keyword>
<gene>
    <name evidence="6" type="ORF">SERLADRAFT_442053</name>
</gene>
<dbReference type="PANTHER" id="PTHR22838:SF0">
    <property type="entry name" value="WD REPEAT-CONTAINING PROTEIN 26"/>
    <property type="match status" value="1"/>
</dbReference>
<feature type="compositionally biased region" description="Polar residues" evidence="4">
    <location>
        <begin position="549"/>
        <end position="560"/>
    </location>
</feature>
<dbReference type="Gene3D" id="2.130.10.10">
    <property type="entry name" value="YVTN repeat-like/Quinoprotein amine dehydrogenase"/>
    <property type="match status" value="2"/>
</dbReference>
<keyword evidence="5" id="KW-0812">Transmembrane</keyword>
<accession>F8P8G0</accession>
<keyword evidence="5" id="KW-0472">Membrane</keyword>
<evidence type="ECO:0000256" key="2">
    <source>
        <dbReference type="ARBA" id="ARBA00022737"/>
    </source>
</evidence>
<evidence type="ECO:0000313" key="6">
    <source>
        <dbReference type="EMBL" id="EGO20716.1"/>
    </source>
</evidence>